<dbReference type="PANTHER" id="PTHR33529:SF2">
    <property type="entry name" value="LIPOPOLYSACCHARIDE EXPORT SYSTEM PERMEASE PROTEIN LPTG"/>
    <property type="match status" value="1"/>
</dbReference>
<feature type="transmembrane region" description="Helical" evidence="6">
    <location>
        <begin position="286"/>
        <end position="305"/>
    </location>
</feature>
<comment type="subcellular location">
    <subcellularLocation>
        <location evidence="1">Cell membrane</location>
        <topology evidence="1">Multi-pass membrane protein</topology>
    </subcellularLocation>
</comment>
<dbReference type="GO" id="GO:0043190">
    <property type="term" value="C:ATP-binding cassette (ABC) transporter complex"/>
    <property type="evidence" value="ECO:0007669"/>
    <property type="project" value="InterPro"/>
</dbReference>
<evidence type="ECO:0000256" key="6">
    <source>
        <dbReference type="SAM" id="Phobius"/>
    </source>
</evidence>
<feature type="transmembrane region" description="Helical" evidence="6">
    <location>
        <begin position="14"/>
        <end position="32"/>
    </location>
</feature>
<keyword evidence="5 6" id="KW-0472">Membrane</keyword>
<evidence type="ECO:0000313" key="8">
    <source>
        <dbReference type="Proteomes" id="UP000184066"/>
    </source>
</evidence>
<dbReference type="Proteomes" id="UP000184066">
    <property type="component" value="Unassembled WGS sequence"/>
</dbReference>
<keyword evidence="3 6" id="KW-0812">Transmembrane</keyword>
<dbReference type="NCBIfam" id="TIGR04408">
    <property type="entry name" value="LptG_lptG"/>
    <property type="match status" value="1"/>
</dbReference>
<name>A0A1M7RYI4_9RHOB</name>
<dbReference type="GO" id="GO:0055085">
    <property type="term" value="P:transmembrane transport"/>
    <property type="evidence" value="ECO:0007669"/>
    <property type="project" value="InterPro"/>
</dbReference>
<sequence length="369" mass="40174">MIFSTLSLYVARRFGAYFAMACGTVFLLVMLIDTVELLRKSANSGATFDQVLLLAALHAPSLILTILPFVTLLSAMACFASMARSSELVVTRAAGVSAWRLTAPTLVAGAVIGAASFALLNPIAAGALQRFETLKARYFDEAASVLSISPQGLWLRQRSAQGQEVIRAWRADRTGAQLWDVSVFRFDHQDRLAARIEAARAVLEPGAWRLHQVRAWRFDPLRRDAPPAETRAANMRIETELTHERILESFSPPQTISFWDMPAFIDTMEAAGFAADRHRMHWHSQLAQPVLMAAMVLLGAAFSMRHARFGGLGWMALSAVLAGLGYFMLSNVAQAFGSIGAIAPVLAAWAPPVAMILIASGLLLHLEDG</sequence>
<dbReference type="Pfam" id="PF03739">
    <property type="entry name" value="LptF_LptG"/>
    <property type="match status" value="1"/>
</dbReference>
<organism evidence="7 8">
    <name type="scientific">Oceanicella actignis</name>
    <dbReference type="NCBI Taxonomy" id="1189325"/>
    <lineage>
        <taxon>Bacteria</taxon>
        <taxon>Pseudomonadati</taxon>
        <taxon>Pseudomonadota</taxon>
        <taxon>Alphaproteobacteria</taxon>
        <taxon>Rhodobacterales</taxon>
        <taxon>Paracoccaceae</taxon>
        <taxon>Oceanicella</taxon>
    </lineage>
</organism>
<reference evidence="7 8" key="1">
    <citation type="submission" date="2016-12" db="EMBL/GenBank/DDBJ databases">
        <authorList>
            <person name="Song W.-J."/>
            <person name="Kurnit D.M."/>
        </authorList>
    </citation>
    <scope>NUCLEOTIDE SEQUENCE [LARGE SCALE GENOMIC DNA]</scope>
    <source>
        <strain evidence="7 8">CGMCC 1.10808</strain>
    </source>
</reference>
<dbReference type="InterPro" id="IPR030923">
    <property type="entry name" value="LptG"/>
</dbReference>
<evidence type="ECO:0000313" key="7">
    <source>
        <dbReference type="EMBL" id="SHN51343.1"/>
    </source>
</evidence>
<proteinExistence type="predicted"/>
<dbReference type="AlphaFoldDB" id="A0A1M7RYI4"/>
<dbReference type="PANTHER" id="PTHR33529">
    <property type="entry name" value="SLR0882 PROTEIN-RELATED"/>
    <property type="match status" value="1"/>
</dbReference>
<keyword evidence="4 6" id="KW-1133">Transmembrane helix</keyword>
<feature type="transmembrane region" description="Helical" evidence="6">
    <location>
        <begin position="341"/>
        <end position="366"/>
    </location>
</feature>
<dbReference type="RefSeq" id="WP_072745888.1">
    <property type="nucleotide sequence ID" value="NZ_FOHL01000002.1"/>
</dbReference>
<accession>A0A1M7RYI4</accession>
<evidence type="ECO:0000256" key="3">
    <source>
        <dbReference type="ARBA" id="ARBA00022692"/>
    </source>
</evidence>
<feature type="transmembrane region" description="Helical" evidence="6">
    <location>
        <begin position="311"/>
        <end position="329"/>
    </location>
</feature>
<evidence type="ECO:0000256" key="5">
    <source>
        <dbReference type="ARBA" id="ARBA00023136"/>
    </source>
</evidence>
<keyword evidence="8" id="KW-1185">Reference proteome</keyword>
<dbReference type="GO" id="GO:0015920">
    <property type="term" value="P:lipopolysaccharide transport"/>
    <property type="evidence" value="ECO:0007669"/>
    <property type="project" value="TreeGrafter"/>
</dbReference>
<evidence type="ECO:0000256" key="2">
    <source>
        <dbReference type="ARBA" id="ARBA00022475"/>
    </source>
</evidence>
<gene>
    <name evidence="7" type="ORF">SAMN05216200_101319</name>
</gene>
<dbReference type="STRING" id="1189325.SAMN04488119_102199"/>
<dbReference type="EMBL" id="FRDL01000001">
    <property type="protein sequence ID" value="SHN51343.1"/>
    <property type="molecule type" value="Genomic_DNA"/>
</dbReference>
<evidence type="ECO:0000256" key="1">
    <source>
        <dbReference type="ARBA" id="ARBA00004651"/>
    </source>
</evidence>
<dbReference type="InterPro" id="IPR005495">
    <property type="entry name" value="LptG/LptF_permease"/>
</dbReference>
<dbReference type="OrthoDB" id="9798468at2"/>
<feature type="transmembrane region" description="Helical" evidence="6">
    <location>
        <begin position="103"/>
        <end position="128"/>
    </location>
</feature>
<protein>
    <submittedName>
        <fullName evidence="7">Lipopolysaccharide export system permease protein</fullName>
    </submittedName>
</protein>
<evidence type="ECO:0000256" key="4">
    <source>
        <dbReference type="ARBA" id="ARBA00022989"/>
    </source>
</evidence>
<keyword evidence="2" id="KW-1003">Cell membrane</keyword>
<feature type="transmembrane region" description="Helical" evidence="6">
    <location>
        <begin position="52"/>
        <end position="83"/>
    </location>
</feature>